<keyword evidence="1" id="KW-0479">Metal-binding</keyword>
<reference evidence="3" key="1">
    <citation type="submission" date="2024-07" db="EMBL/GenBank/DDBJ databases">
        <title>Complete genome sequence of Prevotella sp. YM-2024 GTC17253.</title>
        <authorList>
            <person name="Hayashi M."/>
            <person name="Muto Y."/>
            <person name="Tanaka K."/>
            <person name="Niwa H."/>
        </authorList>
    </citation>
    <scope>NUCLEOTIDE SEQUENCE</scope>
    <source>
        <strain evidence="3">GTC17253</strain>
    </source>
</reference>
<protein>
    <submittedName>
        <fullName evidence="3">SWIM zinc finger domain-containing protein</fullName>
    </submittedName>
</protein>
<gene>
    <name evidence="3" type="ORF">GTC17253_13020</name>
</gene>
<evidence type="ECO:0000256" key="1">
    <source>
        <dbReference type="PROSITE-ProRule" id="PRU00325"/>
    </source>
</evidence>
<feature type="domain" description="SWIM-type" evidence="2">
    <location>
        <begin position="405"/>
        <end position="442"/>
    </location>
</feature>
<keyword evidence="1" id="KW-0862">Zinc</keyword>
<proteinExistence type="predicted"/>
<evidence type="ECO:0000313" key="3">
    <source>
        <dbReference type="EMBL" id="BFO71336.1"/>
    </source>
</evidence>
<accession>A0AB33IUR6</accession>
<dbReference type="InterPro" id="IPR007527">
    <property type="entry name" value="Znf_SWIM"/>
</dbReference>
<sequence>MSTATYHYAAPSLFTKTGNDEQLFLAEYSEIRRNQVPCFFYGNIVQPFILARCLVTLSKVVQSSFTVNWAAVRDPIVTAGNDRLRFEGFSGCAGVYARVDVMPDGHTGEFLDNGTTNVDFNQPMLNALNMTGQNDRLTISVGAKEMEVYTEKAKAVERKVPLPTKWIKGLTTVQIYQSQAVLRYRFSRMQLLQLFQSMPKGTLKTDFYLQIRNGRPVFSPIPSTDAICIGGIHRLRLLEPLLPLADELHVFAHPNDQITIFTFYFGTLKFSLSLSRDCYRGFSGEGAALDSLMDDVPEEWISAIDNYCFSNQQFNADLFAIEHGIDRRLTDQLTTRLAAMGLLGFDLDENSYYYRRLPFKLERIMSLNPRAANAMNLINEDRIQLVSVSSDRVEALVMGDSGVRHTIVLDKNQERCTCQWYSKHQGERGACKHVLAVRKLVGWKKKNA</sequence>
<name>A0AB33IUR6_9BACT</name>
<organism evidence="3">
    <name type="scientific">Prevotella sp. GTC17253</name>
    <dbReference type="NCBI Taxonomy" id="3236793"/>
    <lineage>
        <taxon>Bacteria</taxon>
        <taxon>Pseudomonadati</taxon>
        <taxon>Bacteroidota</taxon>
        <taxon>Bacteroidia</taxon>
        <taxon>Bacteroidales</taxon>
        <taxon>Prevotellaceae</taxon>
        <taxon>Prevotella</taxon>
    </lineage>
</organism>
<evidence type="ECO:0000259" key="2">
    <source>
        <dbReference type="PROSITE" id="PS50966"/>
    </source>
</evidence>
<dbReference type="AlphaFoldDB" id="A0AB33IUR6"/>
<dbReference type="Pfam" id="PF04434">
    <property type="entry name" value="SWIM"/>
    <property type="match status" value="1"/>
</dbReference>
<keyword evidence="1" id="KW-0863">Zinc-finger</keyword>
<dbReference type="EMBL" id="AP035785">
    <property type="protein sequence ID" value="BFO71336.1"/>
    <property type="molecule type" value="Genomic_DNA"/>
</dbReference>
<dbReference type="GO" id="GO:0008270">
    <property type="term" value="F:zinc ion binding"/>
    <property type="evidence" value="ECO:0007669"/>
    <property type="project" value="UniProtKB-KW"/>
</dbReference>
<dbReference type="PROSITE" id="PS50966">
    <property type="entry name" value="ZF_SWIM"/>
    <property type="match status" value="1"/>
</dbReference>